<gene>
    <name evidence="5" type="ORF">TH3_21533</name>
</gene>
<feature type="domain" description="UvrD-like helicase C-terminal" evidence="2">
    <location>
        <begin position="810"/>
        <end position="853"/>
    </location>
</feature>
<evidence type="ECO:0000259" key="4">
    <source>
        <dbReference type="Pfam" id="PF23139"/>
    </source>
</evidence>
<keyword evidence="5" id="KW-0547">Nucleotide-binding</keyword>
<protein>
    <submittedName>
        <fullName evidence="5">RecD/TraA family helicase</fullName>
    </submittedName>
</protein>
<keyword evidence="5" id="KW-0614">Plasmid</keyword>
<feature type="region of interest" description="Disordered" evidence="1">
    <location>
        <begin position="1"/>
        <end position="51"/>
    </location>
</feature>
<evidence type="ECO:0000256" key="1">
    <source>
        <dbReference type="SAM" id="MobiDB-lite"/>
    </source>
</evidence>
<dbReference type="GO" id="GO:0004386">
    <property type="term" value="F:helicase activity"/>
    <property type="evidence" value="ECO:0007669"/>
    <property type="project" value="UniProtKB-KW"/>
</dbReference>
<evidence type="ECO:0000259" key="2">
    <source>
        <dbReference type="Pfam" id="PF13538"/>
    </source>
</evidence>
<organism evidence="5 6">
    <name type="scientific">Thalassospira xiamenensis M-5 = DSM 17429</name>
    <dbReference type="NCBI Taxonomy" id="1123366"/>
    <lineage>
        <taxon>Bacteria</taxon>
        <taxon>Pseudomonadati</taxon>
        <taxon>Pseudomonadota</taxon>
        <taxon>Alphaproteobacteria</taxon>
        <taxon>Rhodospirillales</taxon>
        <taxon>Thalassospiraceae</taxon>
        <taxon>Thalassospira</taxon>
    </lineage>
</organism>
<proteinExistence type="predicted"/>
<dbReference type="Pfam" id="PF13604">
    <property type="entry name" value="AAA_30"/>
    <property type="match status" value="1"/>
</dbReference>
<dbReference type="Pfam" id="PF13538">
    <property type="entry name" value="UvrD_C_2"/>
    <property type="match status" value="1"/>
</dbReference>
<name>A0AB72UJV5_9PROT</name>
<feature type="domain" description="ATP-dependent RecD2 DNA helicase OB-fold" evidence="4">
    <location>
        <begin position="51"/>
        <end position="124"/>
    </location>
</feature>
<dbReference type="KEGG" id="txi:TH3_21533"/>
<feature type="compositionally biased region" description="Basic and acidic residues" evidence="1">
    <location>
        <begin position="42"/>
        <end position="51"/>
    </location>
</feature>
<evidence type="ECO:0000313" key="6">
    <source>
        <dbReference type="Proteomes" id="UP000007127"/>
    </source>
</evidence>
<keyword evidence="5" id="KW-0067">ATP-binding</keyword>
<dbReference type="RefSeq" id="WP_007090977.1">
    <property type="nucleotide sequence ID" value="NZ_CP004389.1"/>
</dbReference>
<dbReference type="InterPro" id="IPR027785">
    <property type="entry name" value="UvrD-like_helicase_C"/>
</dbReference>
<dbReference type="SUPFAM" id="SSF52540">
    <property type="entry name" value="P-loop containing nucleoside triphosphate hydrolases"/>
    <property type="match status" value="2"/>
</dbReference>
<keyword evidence="5" id="KW-0347">Helicase</keyword>
<evidence type="ECO:0000313" key="5">
    <source>
        <dbReference type="EMBL" id="AJD54379.1"/>
    </source>
</evidence>
<dbReference type="InterPro" id="IPR029493">
    <property type="entry name" value="RecD2-like_HHH"/>
</dbReference>
<feature type="compositionally biased region" description="Basic and acidic residues" evidence="1">
    <location>
        <begin position="1101"/>
        <end position="1110"/>
    </location>
</feature>
<dbReference type="Pfam" id="PF23139">
    <property type="entry name" value="OB_YrrC"/>
    <property type="match status" value="1"/>
</dbReference>
<dbReference type="Pfam" id="PF14490">
    <property type="entry name" value="HHH_RecD2"/>
    <property type="match status" value="1"/>
</dbReference>
<dbReference type="Proteomes" id="UP000007127">
    <property type="component" value="Plasmid"/>
</dbReference>
<reference evidence="5 6" key="1">
    <citation type="journal article" date="2012" name="J. Bacteriol.">
        <title>Genome sequence of Thalassospira xiamenensis type strain M-5.</title>
        <authorList>
            <person name="Lai Q."/>
            <person name="Shao Z."/>
        </authorList>
    </citation>
    <scope>NUCLEOTIDE SEQUENCE [LARGE SCALE GENOMIC DNA]</scope>
    <source>
        <strain evidence="5 6">M-5</strain>
    </source>
</reference>
<feature type="domain" description="ATP-dependent RecD2 DNA helicase-like helix-hairpin-helix" evidence="3">
    <location>
        <begin position="205"/>
        <end position="285"/>
    </location>
</feature>
<accession>A0AB72UJV5</accession>
<dbReference type="Gene3D" id="1.10.10.2220">
    <property type="match status" value="1"/>
</dbReference>
<dbReference type="Gene3D" id="3.40.50.300">
    <property type="entry name" value="P-loop containing nucleotide triphosphate hydrolases"/>
    <property type="match status" value="2"/>
</dbReference>
<feature type="region of interest" description="Disordered" evidence="1">
    <location>
        <begin position="1067"/>
        <end position="1110"/>
    </location>
</feature>
<dbReference type="InterPro" id="IPR055446">
    <property type="entry name" value="RecD2_N_OB"/>
</dbReference>
<feature type="compositionally biased region" description="Polar residues" evidence="1">
    <location>
        <begin position="1071"/>
        <end position="1080"/>
    </location>
</feature>
<dbReference type="GeneID" id="31929946"/>
<dbReference type="CDD" id="cd17933">
    <property type="entry name" value="DEXSc_RecD-like"/>
    <property type="match status" value="1"/>
</dbReference>
<sequence length="1110" mass="122902">MAGFARVAASDEFDPNMSGAEHSGGVDTGSLAPAEPSVNNEPAKEDEPEVDLKGTVEKILHRSKDDRFAVLRVKVKNGRGFKMHIVAGAVRKGLVYSTGDDIEASGVWGEHSKYGEQFKASKIKILTQENRSLAGVRRFYQKYRDRLPGIGGKTINNLISHFGNDLPEIMGDQAELAKVIPSAKAHAIAKLWTIVMNDQAEADTIKLMELGVNSRAASAIVEEWGKSAVGRFSKSPWKAMQINGVGFGSAEAAARTLDLPTDHEDRIEALLDLALQETEETDGHIALPVMDLAKRAVKIAKLADAKGTQDLQVTIINQIPELIRSKKLKARMTEEGALLMRPITYAAMVSIIRSLKLAQLHPVDTPHAILEERFRQAVNAVRDQGINLNTLQQKITWNSLTQRLSIGIGFAGSGKTTSMSCVFKAFEGTKYVVTSLAGKAVVRARDTAGVDGYTMHSILKWVPERWWVPRLRMHLSASEYDSALEDGTIPGVDFDDPEMIPVNRGPGFLHDQYRRLDYHFIALDESSMPSVVLMAQFLRAVDFSKTQVVLAGDTAQLLIGPGKTFADLIDANVLPITILDEVYRQKADSSSTGQIQEPSVLPDALLNIRNGDFPAVGEGHDFIESDDKGILPIVVEEARRWNGEGRWNGSTLVMAPMRPGKCGLSAMNKALKAEFNPPAGQIQPNEIESWRLFYPTRDGQELEITKGDPVIQVTNEPLPIITSPLASNGALPAHISVRSPSKSKDERTMNGTIGLFLGFRHVPEDPTGQSPVEGWVATFKFEQENELVAVPVAMDENRFGMFRINSLEMGFAMSPYKAQGSEAKYAICVYPDEAKRTMNRNMLYTAASRGKKWTVNISKRENFDRALKIVESENRISPLCDFIRANVEATAEKEMPMIEYQMDAAKDALLMQNIGIEKGVTFDSNSDVSISNLTKLTTDLVDLNERSLMTVEEWIKTAELRKIELSREVMHRARAFGLHLDTNDEKIHEYSERLRTHDWTYEYSDDACVYRRGASNLEQINRLKHAIGPDAAYLGWVMHAPHNEITSYPAENIPTWAYTDYNEPGLATDSDLANDQTSDPSPDGWDPTVEAPRLSAGHQGSRIDDCDIPF</sequence>
<evidence type="ECO:0000259" key="3">
    <source>
        <dbReference type="Pfam" id="PF14490"/>
    </source>
</evidence>
<geneLocation type="plasmid" evidence="6"/>
<dbReference type="CDD" id="cd18809">
    <property type="entry name" value="SF1_C_RecD"/>
    <property type="match status" value="1"/>
</dbReference>
<keyword evidence="5" id="KW-0378">Hydrolase</keyword>
<dbReference type="EMBL" id="CP004389">
    <property type="protein sequence ID" value="AJD54379.1"/>
    <property type="molecule type" value="Genomic_DNA"/>
</dbReference>
<dbReference type="AlphaFoldDB" id="A0AB72UJV5"/>
<dbReference type="InterPro" id="IPR027417">
    <property type="entry name" value="P-loop_NTPase"/>
</dbReference>